<dbReference type="GO" id="GO:0008080">
    <property type="term" value="F:N-acetyltransferase activity"/>
    <property type="evidence" value="ECO:0007669"/>
    <property type="project" value="InterPro"/>
</dbReference>
<dbReference type="CDD" id="cd04301">
    <property type="entry name" value="NAT_SF"/>
    <property type="match status" value="1"/>
</dbReference>
<evidence type="ECO:0000313" key="4">
    <source>
        <dbReference type="Proteomes" id="UP000218113"/>
    </source>
</evidence>
<dbReference type="Gene3D" id="3.40.630.30">
    <property type="match status" value="1"/>
</dbReference>
<dbReference type="Pfam" id="PF00583">
    <property type="entry name" value="Acetyltransf_1"/>
    <property type="match status" value="1"/>
</dbReference>
<gene>
    <name evidence="3" type="ORF">COB67_11685</name>
</gene>
<evidence type="ECO:0000259" key="2">
    <source>
        <dbReference type="PROSITE" id="PS51186"/>
    </source>
</evidence>
<dbReference type="EMBL" id="NVSR01000124">
    <property type="protein sequence ID" value="PCI24321.1"/>
    <property type="molecule type" value="Genomic_DNA"/>
</dbReference>
<proteinExistence type="predicted"/>
<dbReference type="AlphaFoldDB" id="A0A2A4STB8"/>
<organism evidence="3 4">
    <name type="scientific">SAR324 cluster bacterium</name>
    <dbReference type="NCBI Taxonomy" id="2024889"/>
    <lineage>
        <taxon>Bacteria</taxon>
        <taxon>Deltaproteobacteria</taxon>
        <taxon>SAR324 cluster</taxon>
    </lineage>
</organism>
<dbReference type="Proteomes" id="UP000218113">
    <property type="component" value="Unassembled WGS sequence"/>
</dbReference>
<dbReference type="SUPFAM" id="SSF55729">
    <property type="entry name" value="Acyl-CoA N-acyltransferases (Nat)"/>
    <property type="match status" value="1"/>
</dbReference>
<accession>A0A2A4STB8</accession>
<dbReference type="PANTHER" id="PTHR13947">
    <property type="entry name" value="GNAT FAMILY N-ACETYLTRANSFERASE"/>
    <property type="match status" value="1"/>
</dbReference>
<feature type="domain" description="N-acetyltransferase" evidence="2">
    <location>
        <begin position="1"/>
        <end position="159"/>
    </location>
</feature>
<reference evidence="4" key="1">
    <citation type="submission" date="2017-08" db="EMBL/GenBank/DDBJ databases">
        <title>A dynamic microbial community with high functional redundancy inhabits the cold, oxic subseafloor aquifer.</title>
        <authorList>
            <person name="Tully B.J."/>
            <person name="Wheat C.G."/>
            <person name="Glazer B.T."/>
            <person name="Huber J.A."/>
        </authorList>
    </citation>
    <scope>NUCLEOTIDE SEQUENCE [LARGE SCALE GENOMIC DNA]</scope>
</reference>
<keyword evidence="1 3" id="KW-0808">Transferase</keyword>
<dbReference type="PROSITE" id="PS51186">
    <property type="entry name" value="GNAT"/>
    <property type="match status" value="1"/>
</dbReference>
<sequence>MIIRPYKNTDKSQLNALALEAFSQYRNRYNDWGSIQAVVGNMSSLANSSEIIVAEVSGIVVGGVAFVPPGGDAKGHFDISWASIRMLVVSPNQRGKGIGKQLTLECIKRARDKNVKFIGLHTSPMMEVALSMYSRMGFTKIKDLEPIFGVEYSTYKLQV</sequence>
<dbReference type="PANTHER" id="PTHR13947:SF37">
    <property type="entry name" value="LD18367P"/>
    <property type="match status" value="1"/>
</dbReference>
<dbReference type="InterPro" id="IPR000182">
    <property type="entry name" value="GNAT_dom"/>
</dbReference>
<evidence type="ECO:0000313" key="3">
    <source>
        <dbReference type="EMBL" id="PCI24321.1"/>
    </source>
</evidence>
<dbReference type="InterPro" id="IPR050769">
    <property type="entry name" value="NAT_camello-type"/>
</dbReference>
<name>A0A2A4STB8_9DELT</name>
<comment type="caution">
    <text evidence="3">The sequence shown here is derived from an EMBL/GenBank/DDBJ whole genome shotgun (WGS) entry which is preliminary data.</text>
</comment>
<dbReference type="InterPro" id="IPR016181">
    <property type="entry name" value="Acyl_CoA_acyltransferase"/>
</dbReference>
<protein>
    <submittedName>
        <fullName evidence="3">GNAT family N-acetyltransferase</fullName>
    </submittedName>
</protein>
<evidence type="ECO:0000256" key="1">
    <source>
        <dbReference type="ARBA" id="ARBA00022679"/>
    </source>
</evidence>